<keyword evidence="9 11" id="KW-0472">Membrane</keyword>
<dbReference type="PANTHER" id="PTHR34128">
    <property type="entry name" value="CYTOCHROME C-TYPE BIOGENESIS PROTEIN CCME HOMOLOG, MITOCHONDRIAL"/>
    <property type="match status" value="1"/>
</dbReference>
<dbReference type="EMBL" id="UINC01015369">
    <property type="protein sequence ID" value="SVA64776.1"/>
    <property type="molecule type" value="Genomic_DNA"/>
</dbReference>
<organism evidence="12">
    <name type="scientific">marine metagenome</name>
    <dbReference type="NCBI Taxonomy" id="408172"/>
    <lineage>
        <taxon>unclassified sequences</taxon>
        <taxon>metagenomes</taxon>
        <taxon>ecological metagenomes</taxon>
    </lineage>
</organism>
<evidence type="ECO:0000256" key="5">
    <source>
        <dbReference type="ARBA" id="ARBA00022723"/>
    </source>
</evidence>
<protein>
    <recommendedName>
        <fullName evidence="13">Cytochrome c-type biogenesis protein CcmE</fullName>
    </recommendedName>
</protein>
<sequence>MAGLSNYRHCSNRKSTAAPDPSSPPTGITSRTGPERPDRRQMTPRRKQRLILTLILFTGTAVAVTLALLALRENINLFFAPTEVQAGEAPRDTLFRLGGMVVAGSIYRSDDGLEVRFDLTDTAETVTVIYRGILPDLFGEGQGVVTQGRLLSDGTFRAEQVLAKHDETYMPPEVDDALEKAKKMGLQ</sequence>
<dbReference type="InterPro" id="IPR004329">
    <property type="entry name" value="CcmE"/>
</dbReference>
<evidence type="ECO:0000256" key="6">
    <source>
        <dbReference type="ARBA" id="ARBA00022748"/>
    </source>
</evidence>
<keyword evidence="6" id="KW-0201">Cytochrome c-type biogenesis</keyword>
<evidence type="ECO:0000256" key="1">
    <source>
        <dbReference type="ARBA" id="ARBA00004533"/>
    </source>
</evidence>
<evidence type="ECO:0000256" key="8">
    <source>
        <dbReference type="ARBA" id="ARBA00023004"/>
    </source>
</evidence>
<evidence type="ECO:0000256" key="10">
    <source>
        <dbReference type="SAM" id="MobiDB-lite"/>
    </source>
</evidence>
<dbReference type="GO" id="GO:0005886">
    <property type="term" value="C:plasma membrane"/>
    <property type="evidence" value="ECO:0007669"/>
    <property type="project" value="UniProtKB-SubCell"/>
</dbReference>
<keyword evidence="7 11" id="KW-1133">Transmembrane helix</keyword>
<dbReference type="PANTHER" id="PTHR34128:SF2">
    <property type="entry name" value="CYTOCHROME C-TYPE BIOGENESIS PROTEIN CCME HOMOLOG, MITOCHONDRIAL"/>
    <property type="match status" value="1"/>
</dbReference>
<keyword evidence="4 11" id="KW-0812">Transmembrane</keyword>
<keyword evidence="8" id="KW-0408">Iron</keyword>
<dbReference type="FunFam" id="2.40.50.140:FF:000104">
    <property type="entry name" value="Cytochrome c-type biogenesis protein CcmE"/>
    <property type="match status" value="1"/>
</dbReference>
<feature type="transmembrane region" description="Helical" evidence="11">
    <location>
        <begin position="50"/>
        <end position="71"/>
    </location>
</feature>
<keyword evidence="5" id="KW-0479">Metal-binding</keyword>
<dbReference type="GO" id="GO:0020037">
    <property type="term" value="F:heme binding"/>
    <property type="evidence" value="ECO:0007669"/>
    <property type="project" value="InterPro"/>
</dbReference>
<comment type="subcellular location">
    <subcellularLocation>
        <location evidence="1">Cell inner membrane</location>
    </subcellularLocation>
</comment>
<evidence type="ECO:0008006" key="13">
    <source>
        <dbReference type="Google" id="ProtNLM"/>
    </source>
</evidence>
<accession>A0A381XJ51</accession>
<gene>
    <name evidence="12" type="ORF">METZ01_LOCUS117630</name>
</gene>
<proteinExistence type="inferred from homology"/>
<dbReference type="InterPro" id="IPR012340">
    <property type="entry name" value="NA-bd_OB-fold"/>
</dbReference>
<feature type="region of interest" description="Disordered" evidence="10">
    <location>
        <begin position="1"/>
        <end position="44"/>
    </location>
</feature>
<name>A0A381XJ51_9ZZZZ</name>
<dbReference type="GO" id="GO:0017003">
    <property type="term" value="P:protein-heme linkage"/>
    <property type="evidence" value="ECO:0007669"/>
    <property type="project" value="InterPro"/>
</dbReference>
<dbReference type="NCBIfam" id="NF009729">
    <property type="entry name" value="PRK13254.1-3"/>
    <property type="match status" value="1"/>
</dbReference>
<evidence type="ECO:0000256" key="2">
    <source>
        <dbReference type="ARBA" id="ARBA00022475"/>
    </source>
</evidence>
<dbReference type="NCBIfam" id="NF009727">
    <property type="entry name" value="PRK13254.1-1"/>
    <property type="match status" value="1"/>
</dbReference>
<dbReference type="Gene3D" id="2.40.50.140">
    <property type="entry name" value="Nucleic acid-binding proteins"/>
    <property type="match status" value="1"/>
</dbReference>
<dbReference type="Pfam" id="PF03100">
    <property type="entry name" value="CcmE"/>
    <property type="match status" value="1"/>
</dbReference>
<dbReference type="AlphaFoldDB" id="A0A381XJ51"/>
<evidence type="ECO:0000256" key="11">
    <source>
        <dbReference type="SAM" id="Phobius"/>
    </source>
</evidence>
<keyword evidence="2" id="KW-1003">Cell membrane</keyword>
<dbReference type="HAMAP" id="MF_01959">
    <property type="entry name" value="CcmE"/>
    <property type="match status" value="1"/>
</dbReference>
<evidence type="ECO:0000256" key="4">
    <source>
        <dbReference type="ARBA" id="ARBA00022692"/>
    </source>
</evidence>
<dbReference type="GO" id="GO:0017004">
    <property type="term" value="P:cytochrome complex assembly"/>
    <property type="evidence" value="ECO:0007669"/>
    <property type="project" value="UniProtKB-KW"/>
</dbReference>
<keyword evidence="3" id="KW-0349">Heme</keyword>
<evidence type="ECO:0000256" key="7">
    <source>
        <dbReference type="ARBA" id="ARBA00022989"/>
    </source>
</evidence>
<dbReference type="NCBIfam" id="NF009731">
    <property type="entry name" value="PRK13254.1-5"/>
    <property type="match status" value="1"/>
</dbReference>
<evidence type="ECO:0000256" key="3">
    <source>
        <dbReference type="ARBA" id="ARBA00022617"/>
    </source>
</evidence>
<evidence type="ECO:0000256" key="9">
    <source>
        <dbReference type="ARBA" id="ARBA00023136"/>
    </source>
</evidence>
<evidence type="ECO:0000313" key="12">
    <source>
        <dbReference type="EMBL" id="SVA64776.1"/>
    </source>
</evidence>
<reference evidence="12" key="1">
    <citation type="submission" date="2018-05" db="EMBL/GenBank/DDBJ databases">
        <authorList>
            <person name="Lanie J.A."/>
            <person name="Ng W.-L."/>
            <person name="Kazmierczak K.M."/>
            <person name="Andrzejewski T.M."/>
            <person name="Davidsen T.M."/>
            <person name="Wayne K.J."/>
            <person name="Tettelin H."/>
            <person name="Glass J.I."/>
            <person name="Rusch D."/>
            <person name="Podicherti R."/>
            <person name="Tsui H.-C.T."/>
            <person name="Winkler M.E."/>
        </authorList>
    </citation>
    <scope>NUCLEOTIDE SEQUENCE</scope>
</reference>
<dbReference type="SUPFAM" id="SSF82093">
    <property type="entry name" value="Heme chaperone CcmE"/>
    <property type="match status" value="1"/>
</dbReference>
<dbReference type="InterPro" id="IPR036127">
    <property type="entry name" value="CcmE-like_sf"/>
</dbReference>
<dbReference type="GO" id="GO:0046872">
    <property type="term" value="F:metal ion binding"/>
    <property type="evidence" value="ECO:0007669"/>
    <property type="project" value="UniProtKB-KW"/>
</dbReference>